<keyword evidence="10" id="KW-1185">Reference proteome</keyword>
<dbReference type="EMBL" id="JAKEKT020000025">
    <property type="protein sequence ID" value="KAL1643869.1"/>
    <property type="molecule type" value="Genomic_DNA"/>
</dbReference>
<keyword evidence="3 6" id="KW-0812">Transmembrane</keyword>
<evidence type="ECO:0000259" key="8">
    <source>
        <dbReference type="PROSITE" id="PS51751"/>
    </source>
</evidence>
<evidence type="ECO:0000256" key="7">
    <source>
        <dbReference type="SAM" id="Phobius"/>
    </source>
</evidence>
<feature type="transmembrane region" description="Helical" evidence="7">
    <location>
        <begin position="252"/>
        <end position="271"/>
    </location>
</feature>
<dbReference type="PANTHER" id="PTHR14207:SF1">
    <property type="entry name" value="EMOPAMIL-BINDING PROTEIN-LIKE"/>
    <property type="match status" value="1"/>
</dbReference>
<evidence type="ECO:0000256" key="1">
    <source>
        <dbReference type="ARBA" id="ARBA00004141"/>
    </source>
</evidence>
<proteinExistence type="inferred from homology"/>
<evidence type="ECO:0000313" key="10">
    <source>
        <dbReference type="Proteomes" id="UP001521184"/>
    </source>
</evidence>
<protein>
    <recommendedName>
        <fullName evidence="8">EXPERA domain-containing protein</fullName>
    </recommendedName>
</protein>
<keyword evidence="5 6" id="KW-0472">Membrane</keyword>
<sequence length="298" mass="32875">MATSATTEAASTLQIDLTTVLSLLGTLAVLATAYALSLRLLPRSSTAKARVLFVWHLFDALIHFVFEGSFLWNCFRVHWLPPPPAVVAHAPLSPYAIASSSAAAAAAGIAATTPSLATTPAPGPTSFLILTPPDVYFLGRNDTLFGAAYGTGPFSRLWQEYAKADRRWGGADLTVVSIELLTVFVAGPMALWCAENVRRGEWYAGRQGMEGRKWFWMIVLATGELYGGFMTFAPEWLSGSPNLDTSNFMFKWVYLFFFNTLWVWLPLWIMYEAYKGITSSLSQKEVVNVISYLEKKAD</sequence>
<dbReference type="InterPro" id="IPR033118">
    <property type="entry name" value="EXPERA"/>
</dbReference>
<feature type="transmembrane region" description="Helical" evidence="7">
    <location>
        <begin position="53"/>
        <end position="72"/>
    </location>
</feature>
<comment type="similarity">
    <text evidence="2">Belongs to the EBP family.</text>
</comment>
<keyword evidence="4 6" id="KW-1133">Transmembrane helix</keyword>
<dbReference type="Pfam" id="PF05241">
    <property type="entry name" value="EBP"/>
    <property type="match status" value="1"/>
</dbReference>
<dbReference type="PANTHER" id="PTHR14207">
    <property type="entry name" value="STEROL ISOMERASE"/>
    <property type="match status" value="1"/>
</dbReference>
<evidence type="ECO:0000256" key="2">
    <source>
        <dbReference type="ARBA" id="ARBA00008337"/>
    </source>
</evidence>
<feature type="domain" description="EXPERA" evidence="8">
    <location>
        <begin position="48"/>
        <end position="270"/>
    </location>
</feature>
<name>A0ABR3TT09_9PEZI</name>
<organism evidence="9 10">
    <name type="scientific">Diplodia intermedia</name>
    <dbReference type="NCBI Taxonomy" id="856260"/>
    <lineage>
        <taxon>Eukaryota</taxon>
        <taxon>Fungi</taxon>
        <taxon>Dikarya</taxon>
        <taxon>Ascomycota</taxon>
        <taxon>Pezizomycotina</taxon>
        <taxon>Dothideomycetes</taxon>
        <taxon>Dothideomycetes incertae sedis</taxon>
        <taxon>Botryosphaeriales</taxon>
        <taxon>Botryosphaeriaceae</taxon>
        <taxon>Diplodia</taxon>
    </lineage>
</organism>
<comment type="caution">
    <text evidence="9">The sequence shown here is derived from an EMBL/GenBank/DDBJ whole genome shotgun (WGS) entry which is preliminary data.</text>
</comment>
<evidence type="ECO:0000256" key="4">
    <source>
        <dbReference type="ARBA" id="ARBA00022989"/>
    </source>
</evidence>
<feature type="transmembrane region" description="Helical" evidence="7">
    <location>
        <begin position="173"/>
        <end position="194"/>
    </location>
</feature>
<dbReference type="InterPro" id="IPR007905">
    <property type="entry name" value="EBP"/>
</dbReference>
<feature type="transmembrane region" description="Helical" evidence="7">
    <location>
        <begin position="20"/>
        <end position="41"/>
    </location>
</feature>
<evidence type="ECO:0000313" key="9">
    <source>
        <dbReference type="EMBL" id="KAL1643869.1"/>
    </source>
</evidence>
<evidence type="ECO:0000256" key="6">
    <source>
        <dbReference type="PROSITE-ProRule" id="PRU01087"/>
    </source>
</evidence>
<accession>A0ABR3TT09</accession>
<reference evidence="9 10" key="1">
    <citation type="journal article" date="2023" name="Plant Dis.">
        <title>First Report of Diplodia intermedia Causing Canker and Dieback Diseases on Apple Trees in Canada.</title>
        <authorList>
            <person name="Ellouze W."/>
            <person name="Ilyukhin E."/>
            <person name="Sulman M."/>
            <person name="Ali S."/>
        </authorList>
    </citation>
    <scope>NUCLEOTIDE SEQUENCE [LARGE SCALE GENOMIC DNA]</scope>
    <source>
        <strain evidence="9 10">M45-28</strain>
    </source>
</reference>
<feature type="transmembrane region" description="Helical" evidence="7">
    <location>
        <begin position="214"/>
        <end position="232"/>
    </location>
</feature>
<evidence type="ECO:0000256" key="3">
    <source>
        <dbReference type="ARBA" id="ARBA00022692"/>
    </source>
</evidence>
<gene>
    <name evidence="9" type="ORF">SLS58_004542</name>
</gene>
<evidence type="ECO:0000256" key="5">
    <source>
        <dbReference type="ARBA" id="ARBA00023136"/>
    </source>
</evidence>
<comment type="subcellular location">
    <subcellularLocation>
        <location evidence="1">Membrane</location>
        <topology evidence="1">Multi-pass membrane protein</topology>
    </subcellularLocation>
</comment>
<dbReference type="Proteomes" id="UP001521184">
    <property type="component" value="Unassembled WGS sequence"/>
</dbReference>
<dbReference type="PROSITE" id="PS51751">
    <property type="entry name" value="EXPERA"/>
    <property type="match status" value="1"/>
</dbReference>